<protein>
    <submittedName>
        <fullName evidence="1">Uncharacterized protein</fullName>
    </submittedName>
</protein>
<evidence type="ECO:0000313" key="1">
    <source>
        <dbReference type="EMBL" id="KAJ7567177.1"/>
    </source>
</evidence>
<evidence type="ECO:0000313" key="2">
    <source>
        <dbReference type="Proteomes" id="UP001162992"/>
    </source>
</evidence>
<name>A0ACC2EL03_DIPCM</name>
<organism evidence="1 2">
    <name type="scientific">Diphasiastrum complanatum</name>
    <name type="common">Issler's clubmoss</name>
    <name type="synonym">Lycopodium complanatum</name>
    <dbReference type="NCBI Taxonomy" id="34168"/>
    <lineage>
        <taxon>Eukaryota</taxon>
        <taxon>Viridiplantae</taxon>
        <taxon>Streptophyta</taxon>
        <taxon>Embryophyta</taxon>
        <taxon>Tracheophyta</taxon>
        <taxon>Lycopodiopsida</taxon>
        <taxon>Lycopodiales</taxon>
        <taxon>Lycopodiaceae</taxon>
        <taxon>Lycopodioideae</taxon>
        <taxon>Diphasiastrum</taxon>
    </lineage>
</organism>
<keyword evidence="2" id="KW-1185">Reference proteome</keyword>
<dbReference type="EMBL" id="CM055093">
    <property type="protein sequence ID" value="KAJ7567177.1"/>
    <property type="molecule type" value="Genomic_DNA"/>
</dbReference>
<accession>A0ACC2EL03</accession>
<gene>
    <name evidence="1" type="ORF">O6H91_02G134900</name>
</gene>
<dbReference type="Proteomes" id="UP001162992">
    <property type="component" value="Chromosome 2"/>
</dbReference>
<comment type="caution">
    <text evidence="1">The sequence shown here is derived from an EMBL/GenBank/DDBJ whole genome shotgun (WGS) entry which is preliminary data.</text>
</comment>
<proteinExistence type="predicted"/>
<reference evidence="2" key="1">
    <citation type="journal article" date="2024" name="Proc. Natl. Acad. Sci. U.S.A.">
        <title>Extraordinary preservation of gene collinearity over three hundred million years revealed in homosporous lycophytes.</title>
        <authorList>
            <person name="Li C."/>
            <person name="Wickell D."/>
            <person name="Kuo L.Y."/>
            <person name="Chen X."/>
            <person name="Nie B."/>
            <person name="Liao X."/>
            <person name="Peng D."/>
            <person name="Ji J."/>
            <person name="Jenkins J."/>
            <person name="Williams M."/>
            <person name="Shu S."/>
            <person name="Plott C."/>
            <person name="Barry K."/>
            <person name="Rajasekar S."/>
            <person name="Grimwood J."/>
            <person name="Han X."/>
            <person name="Sun S."/>
            <person name="Hou Z."/>
            <person name="He W."/>
            <person name="Dai G."/>
            <person name="Sun C."/>
            <person name="Schmutz J."/>
            <person name="Leebens-Mack J.H."/>
            <person name="Li F.W."/>
            <person name="Wang L."/>
        </authorList>
    </citation>
    <scope>NUCLEOTIDE SEQUENCE [LARGE SCALE GENOMIC DNA]</scope>
    <source>
        <strain evidence="2">cv. PW_Plant_1</strain>
    </source>
</reference>
<sequence length="303" mass="34384">MGDVAGQLFAFEYCNVKLKGKPTMKKTKQSLSCFDQTLPVPLSRRAGHHDLCRLTDKDLPYWCSNSEYRHKLPRKIPGDYTRKGDGEKIKRGELRKAAPKAEPPIGGAFRLRDNPPNTQFRKLYERGDLPLQVEHNSAKNAIAWKVDVSKLDYHHYLPVFLDGIREKEEPYRFIAVKGVEDLLKAGTGKILPVIPQLIIPIKTALNTRDPAVINITLQLLCKLVESEEDIGPSLVPYYRQLLPVLNIFKNDIPNIGDRLDYAQQKKICTGELVQKTLELFEIHGGGDAFINIKYMVPTYESCV</sequence>